<evidence type="ECO:0000313" key="2">
    <source>
        <dbReference type="EMBL" id="DAD96603.1"/>
    </source>
</evidence>
<feature type="transmembrane region" description="Helical" evidence="1">
    <location>
        <begin position="12"/>
        <end position="27"/>
    </location>
</feature>
<protein>
    <submittedName>
        <fullName evidence="2">Uncharacterized protein</fullName>
    </submittedName>
</protein>
<keyword evidence="1" id="KW-0472">Membrane</keyword>
<feature type="transmembrane region" description="Helical" evidence="1">
    <location>
        <begin position="33"/>
        <end position="49"/>
    </location>
</feature>
<reference evidence="2" key="1">
    <citation type="journal article" date="2021" name="Proc. Natl. Acad. Sci. U.S.A.">
        <title>A Catalog of Tens of Thousands of Viruses from Human Metagenomes Reveals Hidden Associations with Chronic Diseases.</title>
        <authorList>
            <person name="Tisza M.J."/>
            <person name="Buck C.B."/>
        </authorList>
    </citation>
    <scope>NUCLEOTIDE SEQUENCE</scope>
    <source>
        <strain evidence="2">CtSP74</strain>
    </source>
</reference>
<name>A0A8S5NRC6_9CAUD</name>
<dbReference type="EMBL" id="BK015221">
    <property type="protein sequence ID" value="DAD96603.1"/>
    <property type="molecule type" value="Genomic_DNA"/>
</dbReference>
<organism evidence="2">
    <name type="scientific">Siphoviridae sp. ctSP74</name>
    <dbReference type="NCBI Taxonomy" id="2826343"/>
    <lineage>
        <taxon>Viruses</taxon>
        <taxon>Duplodnaviria</taxon>
        <taxon>Heunggongvirae</taxon>
        <taxon>Uroviricota</taxon>
        <taxon>Caudoviricetes</taxon>
    </lineage>
</organism>
<accession>A0A8S5NRC6</accession>
<proteinExistence type="predicted"/>
<keyword evidence="1" id="KW-1133">Transmembrane helix</keyword>
<sequence length="68" mass="8240">MNNLKRRKFNNLYWTYLIIAICTFIMTDIDYTRILAFLVGITTLTFYTFDERGKYAFEDGEEDDYEDK</sequence>
<keyword evidence="1" id="KW-0812">Transmembrane</keyword>
<evidence type="ECO:0000256" key="1">
    <source>
        <dbReference type="SAM" id="Phobius"/>
    </source>
</evidence>